<evidence type="ECO:0000313" key="2">
    <source>
        <dbReference type="EMBL" id="KAL1795393.1"/>
    </source>
</evidence>
<protein>
    <recommendedName>
        <fullName evidence="4">MacB-like periplasmic core domain-containing protein</fullName>
    </recommendedName>
</protein>
<feature type="transmembrane region" description="Helical" evidence="1">
    <location>
        <begin position="159"/>
        <end position="179"/>
    </location>
</feature>
<feature type="transmembrane region" description="Helical" evidence="1">
    <location>
        <begin position="566"/>
        <end position="592"/>
    </location>
</feature>
<feature type="transmembrane region" description="Helical" evidence="1">
    <location>
        <begin position="94"/>
        <end position="116"/>
    </location>
</feature>
<reference evidence="2 3" key="1">
    <citation type="submission" date="2024-09" db="EMBL/GenBank/DDBJ databases">
        <title>T2T genomes of carrot and Alternaria dauci and their utility for understanding host-pathogen interaction during carrot leaf blight disease.</title>
        <authorList>
            <person name="Liu W."/>
            <person name="Xu S."/>
            <person name="Ou C."/>
            <person name="Liu X."/>
            <person name="Zhuang F."/>
            <person name="Deng X.W."/>
        </authorList>
    </citation>
    <scope>NUCLEOTIDE SEQUENCE [LARGE SCALE GENOMIC DNA]</scope>
    <source>
        <strain evidence="2 3">A2016</strain>
    </source>
</reference>
<dbReference type="EMBL" id="JBHGVX010000006">
    <property type="protein sequence ID" value="KAL1795393.1"/>
    <property type="molecule type" value="Genomic_DNA"/>
</dbReference>
<proteinExistence type="predicted"/>
<gene>
    <name evidence="2" type="ORF">ACET3X_007209</name>
</gene>
<dbReference type="RefSeq" id="XP_069305977.1">
    <property type="nucleotide sequence ID" value="XM_069453424.1"/>
</dbReference>
<organism evidence="2 3">
    <name type="scientific">Alternaria dauci</name>
    <dbReference type="NCBI Taxonomy" id="48095"/>
    <lineage>
        <taxon>Eukaryota</taxon>
        <taxon>Fungi</taxon>
        <taxon>Dikarya</taxon>
        <taxon>Ascomycota</taxon>
        <taxon>Pezizomycotina</taxon>
        <taxon>Dothideomycetes</taxon>
        <taxon>Pleosporomycetidae</taxon>
        <taxon>Pleosporales</taxon>
        <taxon>Pleosporineae</taxon>
        <taxon>Pleosporaceae</taxon>
        <taxon>Alternaria</taxon>
        <taxon>Alternaria sect. Porri</taxon>
    </lineage>
</organism>
<feature type="transmembrane region" description="Helical" evidence="1">
    <location>
        <begin position="30"/>
        <end position="54"/>
    </location>
</feature>
<evidence type="ECO:0000256" key="1">
    <source>
        <dbReference type="SAM" id="Phobius"/>
    </source>
</evidence>
<comment type="caution">
    <text evidence="2">The sequence shown here is derived from an EMBL/GenBank/DDBJ whole genome shotgun (WGS) entry which is preliminary data.</text>
</comment>
<sequence length="605" mass="66803">MAIPPSKVPSNEVYETEPARKHSFWKLLKIALAFVTVFFPLVFIATLLCLFVTIPAWTIKNPPEENANLPYHARDASLLTTKILMNRVSVTSSFASNVGQFAAAPFLLLFSFLVALELTNRRELMDQDVTKLLQGDQTFFLNWTVLRLWRARNTKIAKATRIAGIGAAISVVLTILLVAGDKVLQATLDETVQRVYDENSAEPDFVDPDYFGGFKINEALCAPTETVIDIYDETVPPPCSINGSTDPWTLPNARSAYQVLATGLLNQTGHYHEVDFVALETAYDAGAFRNTQLITHIHNVSGEQHILYFNPWSAAEDEDPKTTSKVPQFVSQDLERVGLDYIATTTSIVTKCAAITPNCGIYNTTGPSIPYRCSDSFYGDLNEIPTNGLERLKGWNTTFFDFRDDSSRHVSIASQLNPFSYEITAVVDSIDLDGLIDLKDPQVPQGIVVKVGDGRVGFALSCNSTVYDVVYSLVDGDILAFNTTLAAPSTAAIFKAPVQAGFGSYELFEKAAMSVLLTQSTVMDAMELAFSQTFLALAAGVYAPTPSIEQRWRWDMTVTEIGKAPFYILVVCMFLYATVVIVFTVIALVLFWRTDVREVQAQLVP</sequence>
<accession>A0ABR3UFZ4</accession>
<keyword evidence="1" id="KW-0812">Transmembrane</keyword>
<name>A0ABR3UFZ4_9PLEO</name>
<keyword evidence="3" id="KW-1185">Reference proteome</keyword>
<dbReference type="GeneID" id="96087531"/>
<evidence type="ECO:0000313" key="3">
    <source>
        <dbReference type="Proteomes" id="UP001578633"/>
    </source>
</evidence>
<dbReference type="Proteomes" id="UP001578633">
    <property type="component" value="Chromosome 6"/>
</dbReference>
<evidence type="ECO:0008006" key="4">
    <source>
        <dbReference type="Google" id="ProtNLM"/>
    </source>
</evidence>
<keyword evidence="1" id="KW-1133">Transmembrane helix</keyword>
<keyword evidence="1" id="KW-0472">Membrane</keyword>